<comment type="caution">
    <text evidence="2">The sequence shown here is derived from an EMBL/GenBank/DDBJ whole genome shotgun (WGS) entry which is preliminary data.</text>
</comment>
<evidence type="ECO:0000313" key="3">
    <source>
        <dbReference type="Proteomes" id="UP000541444"/>
    </source>
</evidence>
<dbReference type="EMBL" id="JACGCM010000243">
    <property type="protein sequence ID" value="KAF6174745.1"/>
    <property type="molecule type" value="Genomic_DNA"/>
</dbReference>
<reference evidence="2 3" key="1">
    <citation type="journal article" date="2020" name="IScience">
        <title>Genome Sequencing of the Endangered Kingdonia uniflora (Circaeasteraceae, Ranunculales) Reveals Potential Mechanisms of Evolutionary Specialization.</title>
        <authorList>
            <person name="Sun Y."/>
            <person name="Deng T."/>
            <person name="Zhang A."/>
            <person name="Moore M.J."/>
            <person name="Landis J.B."/>
            <person name="Lin N."/>
            <person name="Zhang H."/>
            <person name="Zhang X."/>
            <person name="Huang J."/>
            <person name="Zhang X."/>
            <person name="Sun H."/>
            <person name="Wang H."/>
        </authorList>
    </citation>
    <scope>NUCLEOTIDE SEQUENCE [LARGE SCALE GENOMIC DNA]</scope>
    <source>
        <strain evidence="2">TB1705</strain>
        <tissue evidence="2">Leaf</tissue>
    </source>
</reference>
<evidence type="ECO:0000313" key="2">
    <source>
        <dbReference type="EMBL" id="KAF6174745.1"/>
    </source>
</evidence>
<dbReference type="Proteomes" id="UP000541444">
    <property type="component" value="Unassembled WGS sequence"/>
</dbReference>
<dbReference type="PANTHER" id="PTHR31215">
    <property type="entry name" value="OS05G0510400 PROTEIN-RELATED"/>
    <property type="match status" value="1"/>
</dbReference>
<dbReference type="OrthoDB" id="660108at2759"/>
<evidence type="ECO:0008006" key="4">
    <source>
        <dbReference type="Google" id="ProtNLM"/>
    </source>
</evidence>
<gene>
    <name evidence="2" type="ORF">GIB67_031269</name>
</gene>
<evidence type="ECO:0000256" key="1">
    <source>
        <dbReference type="SAM" id="MobiDB-lite"/>
    </source>
</evidence>
<accession>A0A7J7P5M2</accession>
<protein>
    <recommendedName>
        <fullName evidence="4">F-box protein</fullName>
    </recommendedName>
</protein>
<dbReference type="SUPFAM" id="SSF81383">
    <property type="entry name" value="F-box domain"/>
    <property type="match status" value="1"/>
</dbReference>
<dbReference type="InterPro" id="IPR036047">
    <property type="entry name" value="F-box-like_dom_sf"/>
</dbReference>
<sequence>MQSKARIHDADRYLDQFVQKPVSLLLIILNNLSDIRSLGRCSVVSKRFNSLLLVEDVYIKIDKVVTIDGDNDDNPYASHKPCSYFYNLLKLFFTLLNPFRDVGTEYGVLMNWKGKFGSTLQKCVILGGNKIDKKPVSDQGSGSAEDNGSIPESFYTNGDGRGTLSMGGEQLRDFRAKPFPASAYSRRTQVPASIMKLRYAPYLELWEGMAMQGATLVAIKPSGEAGPGETKKEVESFVSGGFVEPFKADVKTLVKRKTYLLEMNGF</sequence>
<name>A0A7J7P5M2_9MAGN</name>
<feature type="region of interest" description="Disordered" evidence="1">
    <location>
        <begin position="135"/>
        <end position="158"/>
    </location>
</feature>
<dbReference type="InterPro" id="IPR044809">
    <property type="entry name" value="AUF1-like"/>
</dbReference>
<dbReference type="AlphaFoldDB" id="A0A7J7P5M2"/>
<keyword evidence="3" id="KW-1185">Reference proteome</keyword>
<organism evidence="2 3">
    <name type="scientific">Kingdonia uniflora</name>
    <dbReference type="NCBI Taxonomy" id="39325"/>
    <lineage>
        <taxon>Eukaryota</taxon>
        <taxon>Viridiplantae</taxon>
        <taxon>Streptophyta</taxon>
        <taxon>Embryophyta</taxon>
        <taxon>Tracheophyta</taxon>
        <taxon>Spermatophyta</taxon>
        <taxon>Magnoliopsida</taxon>
        <taxon>Ranunculales</taxon>
        <taxon>Circaeasteraceae</taxon>
        <taxon>Kingdonia</taxon>
    </lineage>
</organism>
<proteinExistence type="predicted"/>